<dbReference type="SUPFAM" id="SSF117987">
    <property type="entry name" value="CRISPR-associated protein"/>
    <property type="match status" value="2"/>
</dbReference>
<dbReference type="CDD" id="cd09727">
    <property type="entry name" value="Cas6_I-E"/>
    <property type="match status" value="1"/>
</dbReference>
<organism evidence="1 2">
    <name type="scientific">Azotobacter chroococcum NCIMB 8003</name>
    <dbReference type="NCBI Taxonomy" id="1328314"/>
    <lineage>
        <taxon>Bacteria</taxon>
        <taxon>Pseudomonadati</taxon>
        <taxon>Pseudomonadota</taxon>
        <taxon>Gammaproteobacteria</taxon>
        <taxon>Pseudomonadales</taxon>
        <taxon>Pseudomonadaceae</taxon>
        <taxon>Azotobacter</taxon>
    </lineage>
</organism>
<evidence type="ECO:0000313" key="1">
    <source>
        <dbReference type="EMBL" id="AJE20956.1"/>
    </source>
</evidence>
<sequence>MTHYFSRVQLIARPRDSEWLRDLARHGEAYRDHALVWTLFPGDGLQRDFIFRSTVDNNGKACYFVVSRRAPQIDSGLFQVQSKPYRPRLAVGEWLRFDLRANPTVSRRQEGRSSQRHDVLMDAKRSLSKAGNMREVMDRAAKDWLLKRATDWGLELQEESLLQDNYQQHRLRRKGHPIEFSSLDYQGLARVQDGERLQQALLDGVGHGKGFGCGLLLVKRVN</sequence>
<dbReference type="Gene3D" id="3.30.70.1210">
    <property type="entry name" value="Crispr-associated protein, domain 2"/>
    <property type="match status" value="1"/>
</dbReference>
<protein>
    <submittedName>
        <fullName evidence="1">CRISPR-associated protein Cas6/Cse3/CasE, subtype I-E/ECOLI</fullName>
    </submittedName>
</protein>
<dbReference type="RefSeq" id="WP_039803224.1">
    <property type="nucleotide sequence ID" value="NZ_CP010415.1"/>
</dbReference>
<name>A0A0C4WLA3_9GAMM</name>
<accession>A0A0C4WLA3</accession>
<dbReference type="HOGENOM" id="CLU_080982_1_0_6"/>
<gene>
    <name evidence="1" type="ORF">Achr_14910</name>
</gene>
<dbReference type="Proteomes" id="UP000068210">
    <property type="component" value="Chromosome"/>
</dbReference>
<dbReference type="SMART" id="SM01101">
    <property type="entry name" value="CRISPR_assoc"/>
    <property type="match status" value="1"/>
</dbReference>
<dbReference type="InterPro" id="IPR010179">
    <property type="entry name" value="CRISPR-assoc_prot_Cse3"/>
</dbReference>
<dbReference type="EMBL" id="CP010415">
    <property type="protein sequence ID" value="AJE20956.1"/>
    <property type="molecule type" value="Genomic_DNA"/>
</dbReference>
<dbReference type="Gene3D" id="3.30.70.1200">
    <property type="entry name" value="Crispr-associated protein, domain 1"/>
    <property type="match status" value="1"/>
</dbReference>
<dbReference type="STRING" id="1328314.Achr_14910"/>
<keyword evidence="2" id="KW-1185">Reference proteome</keyword>
<evidence type="ECO:0000313" key="2">
    <source>
        <dbReference type="Proteomes" id="UP000068210"/>
    </source>
</evidence>
<reference evidence="1 2" key="1">
    <citation type="journal article" date="2015" name="PLoS ONE">
        <title>Azotobacter Genomes: The Genome of Azotobacter chroococcum NCIMB 8003 (ATCC 4412).</title>
        <authorList>
            <person name="Robson R.L."/>
            <person name="Jones R."/>
            <person name="Robson R.M."/>
            <person name="Schwartz A."/>
            <person name="Richardson T.H."/>
        </authorList>
    </citation>
    <scope>NUCLEOTIDE SEQUENCE [LARGE SCALE GENOMIC DNA]</scope>
    <source>
        <strain evidence="1 2">NCIMB 8003</strain>
    </source>
</reference>
<dbReference type="Pfam" id="PF08798">
    <property type="entry name" value="CRISPR_assoc"/>
    <property type="match status" value="1"/>
</dbReference>
<dbReference type="KEGG" id="acx:Achr_14910"/>
<proteinExistence type="predicted"/>
<dbReference type="NCBIfam" id="TIGR01907">
    <property type="entry name" value="casE_Cse3"/>
    <property type="match status" value="1"/>
</dbReference>
<dbReference type="AlphaFoldDB" id="A0A0C4WLA3"/>